<dbReference type="EMBL" id="FOUB01000062">
    <property type="protein sequence ID" value="SFM86271.1"/>
    <property type="molecule type" value="Genomic_DNA"/>
</dbReference>
<organism evidence="2 3">
    <name type="scientific">Nitrosomonas communis</name>
    <dbReference type="NCBI Taxonomy" id="44574"/>
    <lineage>
        <taxon>Bacteria</taxon>
        <taxon>Pseudomonadati</taxon>
        <taxon>Pseudomonadota</taxon>
        <taxon>Betaproteobacteria</taxon>
        <taxon>Nitrosomonadales</taxon>
        <taxon>Nitrosomonadaceae</taxon>
        <taxon>Nitrosomonas</taxon>
    </lineage>
</organism>
<accession>A0A1I4UBR8</accession>
<sequence>MSKLIQPNYLTGLISCALVSAFASTAVLAVTPSAKFAATWTEKPALAALAVIADSTVDKVVVDSKTGYTLATIKVPQDKELLVGVSAEIGLVTDTSVKGKNGGTATASADAEAYVTIFAVPKAGGTHAIAAPGQIILTKRVQALTGTLGGVIQSCTDANADGTTDIATECLVTDEQIKLLQGTTAAHHFNFVLPNLSQGDYDIKAIFTTGARAEVDICTSAAECSLFDAQGTVSASSTAGAVVNKTMLTVQQVRAAKGGVIDAEIIEP</sequence>
<dbReference type="PROSITE" id="PS51257">
    <property type="entry name" value="PROKAR_LIPOPROTEIN"/>
    <property type="match status" value="1"/>
</dbReference>
<proteinExistence type="predicted"/>
<keyword evidence="3" id="KW-1185">Reference proteome</keyword>
<dbReference type="RefSeq" id="WP_074906701.1">
    <property type="nucleotide sequence ID" value="NZ_FOUB01000062.1"/>
</dbReference>
<feature type="chain" id="PRO_5010282281" evidence="1">
    <location>
        <begin position="30"/>
        <end position="268"/>
    </location>
</feature>
<gene>
    <name evidence="2" type="ORF">SAMN05421863_106219</name>
</gene>
<protein>
    <submittedName>
        <fullName evidence="2">Uncharacterized protein</fullName>
    </submittedName>
</protein>
<evidence type="ECO:0000313" key="2">
    <source>
        <dbReference type="EMBL" id="SFM86271.1"/>
    </source>
</evidence>
<evidence type="ECO:0000313" key="3">
    <source>
        <dbReference type="Proteomes" id="UP000183287"/>
    </source>
</evidence>
<dbReference type="AlphaFoldDB" id="A0A1I4UBR8"/>
<keyword evidence="1" id="KW-0732">Signal</keyword>
<feature type="signal peptide" evidence="1">
    <location>
        <begin position="1"/>
        <end position="29"/>
    </location>
</feature>
<name>A0A1I4UBR8_9PROT</name>
<evidence type="ECO:0000256" key="1">
    <source>
        <dbReference type="SAM" id="SignalP"/>
    </source>
</evidence>
<dbReference type="Proteomes" id="UP000183287">
    <property type="component" value="Unassembled WGS sequence"/>
</dbReference>
<reference evidence="3" key="1">
    <citation type="submission" date="2016-10" db="EMBL/GenBank/DDBJ databases">
        <authorList>
            <person name="Varghese N."/>
            <person name="Submissions S."/>
        </authorList>
    </citation>
    <scope>NUCLEOTIDE SEQUENCE [LARGE SCALE GENOMIC DNA]</scope>
    <source>
        <strain evidence="3">Nm44</strain>
    </source>
</reference>